<gene>
    <name evidence="9" type="ORF">HZS55_12380</name>
</gene>
<evidence type="ECO:0000256" key="1">
    <source>
        <dbReference type="ARBA" id="ARBA00004651"/>
    </source>
</evidence>
<dbReference type="EMBL" id="CP058910">
    <property type="protein sequence ID" value="QLH78046.1"/>
    <property type="molecule type" value="Genomic_DNA"/>
</dbReference>
<evidence type="ECO:0000256" key="4">
    <source>
        <dbReference type="ARBA" id="ARBA00022692"/>
    </source>
</evidence>
<keyword evidence="10" id="KW-1185">Reference proteome</keyword>
<dbReference type="PANTHER" id="PTHR43163">
    <property type="entry name" value="DIPEPTIDE TRANSPORT SYSTEM PERMEASE PROTEIN DPPB-RELATED"/>
    <property type="match status" value="1"/>
</dbReference>
<dbReference type="Pfam" id="PF00528">
    <property type="entry name" value="BPD_transp_1"/>
    <property type="match status" value="1"/>
</dbReference>
<feature type="transmembrane region" description="Helical" evidence="7">
    <location>
        <begin position="103"/>
        <end position="131"/>
    </location>
</feature>
<dbReference type="KEGG" id="hrr:HZS55_12380"/>
<evidence type="ECO:0000313" key="9">
    <source>
        <dbReference type="EMBL" id="QLH78046.1"/>
    </source>
</evidence>
<dbReference type="InterPro" id="IPR000515">
    <property type="entry name" value="MetI-like"/>
</dbReference>
<sequence length="337" mass="36437">MKYFVKRLGQSVFTVFAVVSFSFALIRLLPGGPMDYLRAQIMEQGGSSLSPEAINRRIEAQSGINPDEPVYLQYVDYMVGLAQGEFGQSVWYGDPVASIIGPAIPWTVFLTASALFIAFTVGVSLGAVMAYKEGSRFDVGATGVGLVLNSTPGYVVALLLVAYMGYRYQIFPTGGRYNSALDPALTNPEFLLSVLYHGAMPIASMAVVGFGGWALSMRGNAIRVLGEDYLRVARLRGLSTRRIALRYVARNAILPMYTGLMIAIGTVFGGAVIIENIFAYPGVGFYLIQAISARDYPLMMGGFILITVAMVIGITIADLTYGWLDPRARGGASRESY</sequence>
<proteinExistence type="inferred from homology"/>
<evidence type="ECO:0000256" key="5">
    <source>
        <dbReference type="ARBA" id="ARBA00022989"/>
    </source>
</evidence>
<dbReference type="Proteomes" id="UP000509667">
    <property type="component" value="Chromosome"/>
</dbReference>
<dbReference type="GO" id="GO:0005886">
    <property type="term" value="C:plasma membrane"/>
    <property type="evidence" value="ECO:0007669"/>
    <property type="project" value="UniProtKB-SubCell"/>
</dbReference>
<dbReference type="SUPFAM" id="SSF161098">
    <property type="entry name" value="MetI-like"/>
    <property type="match status" value="1"/>
</dbReference>
<feature type="transmembrane region" description="Helical" evidence="7">
    <location>
        <begin position="12"/>
        <end position="29"/>
    </location>
</feature>
<feature type="transmembrane region" description="Helical" evidence="7">
    <location>
        <begin position="252"/>
        <end position="278"/>
    </location>
</feature>
<feature type="transmembrane region" description="Helical" evidence="7">
    <location>
        <begin position="298"/>
        <end position="324"/>
    </location>
</feature>
<keyword evidence="4 7" id="KW-0812">Transmembrane</keyword>
<dbReference type="GO" id="GO:0055085">
    <property type="term" value="P:transmembrane transport"/>
    <property type="evidence" value="ECO:0007669"/>
    <property type="project" value="InterPro"/>
</dbReference>
<comment type="similarity">
    <text evidence="7">Belongs to the binding-protein-dependent transport system permease family.</text>
</comment>
<dbReference type="PROSITE" id="PS50928">
    <property type="entry name" value="ABC_TM1"/>
    <property type="match status" value="1"/>
</dbReference>
<evidence type="ECO:0000259" key="8">
    <source>
        <dbReference type="PROSITE" id="PS50928"/>
    </source>
</evidence>
<protein>
    <submittedName>
        <fullName evidence="9">ABC transporter permease</fullName>
    </submittedName>
</protein>
<keyword evidence="2 7" id="KW-0813">Transport</keyword>
<evidence type="ECO:0000256" key="3">
    <source>
        <dbReference type="ARBA" id="ARBA00022475"/>
    </source>
</evidence>
<dbReference type="RefSeq" id="WP_179907968.1">
    <property type="nucleotide sequence ID" value="NZ_CP058910.1"/>
</dbReference>
<feature type="transmembrane region" description="Helical" evidence="7">
    <location>
        <begin position="143"/>
        <end position="166"/>
    </location>
</feature>
<dbReference type="GeneID" id="56078673"/>
<dbReference type="PANTHER" id="PTHR43163:SF6">
    <property type="entry name" value="DIPEPTIDE TRANSPORT SYSTEM PERMEASE PROTEIN DPPB-RELATED"/>
    <property type="match status" value="1"/>
</dbReference>
<keyword evidence="5 7" id="KW-1133">Transmembrane helix</keyword>
<dbReference type="CDD" id="cd06261">
    <property type="entry name" value="TM_PBP2"/>
    <property type="match status" value="1"/>
</dbReference>
<evidence type="ECO:0000256" key="7">
    <source>
        <dbReference type="RuleBase" id="RU363032"/>
    </source>
</evidence>
<evidence type="ECO:0000313" key="10">
    <source>
        <dbReference type="Proteomes" id="UP000509667"/>
    </source>
</evidence>
<dbReference type="Gene3D" id="1.10.3720.10">
    <property type="entry name" value="MetI-like"/>
    <property type="match status" value="1"/>
</dbReference>
<keyword evidence="6 7" id="KW-0472">Membrane</keyword>
<feature type="domain" description="ABC transmembrane type-1" evidence="8">
    <location>
        <begin position="104"/>
        <end position="316"/>
    </location>
</feature>
<feature type="transmembrane region" description="Helical" evidence="7">
    <location>
        <begin position="194"/>
        <end position="215"/>
    </location>
</feature>
<name>A0A7D5P0R1_9EURY</name>
<evidence type="ECO:0000256" key="2">
    <source>
        <dbReference type="ARBA" id="ARBA00022448"/>
    </source>
</evidence>
<dbReference type="InterPro" id="IPR035906">
    <property type="entry name" value="MetI-like_sf"/>
</dbReference>
<dbReference type="AlphaFoldDB" id="A0A7D5P0R1"/>
<evidence type="ECO:0000256" key="6">
    <source>
        <dbReference type="ARBA" id="ARBA00023136"/>
    </source>
</evidence>
<keyword evidence="3" id="KW-1003">Cell membrane</keyword>
<accession>A0A7D5P0R1</accession>
<comment type="subcellular location">
    <subcellularLocation>
        <location evidence="1 7">Cell membrane</location>
        <topology evidence="1 7">Multi-pass membrane protein</topology>
    </subcellularLocation>
</comment>
<dbReference type="OrthoDB" id="44105at2157"/>
<organism evidence="9 10">
    <name type="scientific">Halosimplex rubrum</name>
    <dbReference type="NCBI Taxonomy" id="869889"/>
    <lineage>
        <taxon>Archaea</taxon>
        <taxon>Methanobacteriati</taxon>
        <taxon>Methanobacteriota</taxon>
        <taxon>Stenosarchaea group</taxon>
        <taxon>Halobacteria</taxon>
        <taxon>Halobacteriales</taxon>
        <taxon>Haloarculaceae</taxon>
        <taxon>Halosimplex</taxon>
    </lineage>
</organism>
<reference evidence="9 10" key="1">
    <citation type="submission" date="2020-07" db="EMBL/GenBank/DDBJ databases">
        <title>Halosimplex pelagicum sp. nov. and Halosimplex rubrum sp. nov., isolated from salted brown alga Laminaria, and emended description of the genus Halosimplex.</title>
        <authorList>
            <person name="Cui H."/>
        </authorList>
    </citation>
    <scope>NUCLEOTIDE SEQUENCE [LARGE SCALE GENOMIC DNA]</scope>
    <source>
        <strain evidence="9 10">R27</strain>
    </source>
</reference>